<dbReference type="OrthoDB" id="626167at2759"/>
<proteinExistence type="predicted"/>
<dbReference type="Proteomes" id="UP000178912">
    <property type="component" value="Unassembled WGS sequence"/>
</dbReference>
<organism evidence="1 2">
    <name type="scientific">Rhynchosporium agropyri</name>
    <dbReference type="NCBI Taxonomy" id="914238"/>
    <lineage>
        <taxon>Eukaryota</taxon>
        <taxon>Fungi</taxon>
        <taxon>Dikarya</taxon>
        <taxon>Ascomycota</taxon>
        <taxon>Pezizomycotina</taxon>
        <taxon>Leotiomycetes</taxon>
        <taxon>Helotiales</taxon>
        <taxon>Ploettnerulaceae</taxon>
        <taxon>Rhynchosporium</taxon>
    </lineage>
</organism>
<reference evidence="2" key="1">
    <citation type="submission" date="2016-03" db="EMBL/GenBank/DDBJ databases">
        <authorList>
            <person name="Guldener U."/>
        </authorList>
    </citation>
    <scope>NUCLEOTIDE SEQUENCE [LARGE SCALE GENOMIC DNA]</scope>
    <source>
        <strain evidence="2">04CH-RAC-A.6.1</strain>
    </source>
</reference>
<dbReference type="EMBL" id="FJUX01000115">
    <property type="protein sequence ID" value="CZT09407.1"/>
    <property type="molecule type" value="Genomic_DNA"/>
</dbReference>
<evidence type="ECO:0000313" key="2">
    <source>
        <dbReference type="Proteomes" id="UP000178912"/>
    </source>
</evidence>
<evidence type="ECO:0000313" key="1">
    <source>
        <dbReference type="EMBL" id="CZT09407.1"/>
    </source>
</evidence>
<dbReference type="AlphaFoldDB" id="A0A1E1LFZ2"/>
<accession>A0A1E1LFZ2</accession>
<gene>
    <name evidence="1" type="ORF">RAG0_14186</name>
</gene>
<protein>
    <submittedName>
        <fullName evidence="1">Uncharacterized protein</fullName>
    </submittedName>
</protein>
<keyword evidence="2" id="KW-1185">Reference proteome</keyword>
<sequence length="623" mass="70911">MARGPPRLNVLVEPRFDENGHAISLHISLTFDCRGLRRDSTLLTSPASLLEMGDGIQLHASDESGELLIILDDLKESRQSLQKQWLTTRETFGRVKVHYEVRPSQEDEFKYGRPVIGLHKEPGGLLGSGFAILPILPAGNAYTNTVEWKLTGAPNGTRAVWTYGEGSEPVARVGPVSVLRNSVFMVGQIQSNPRVAVESSTANVEEGHEGSTSDTYGYYWFGLLPPKIEIMKNIHYACFTNAQKMFGPDDDSVQDFKHAFFVNVPEADRVCIVDPLSYRSFIRNTRTTKAFGGTSFAHSHIFDYDDQIDKVNDFDVVRQVAYEMAQIWFGLPALEGYDWFYEGIMNCLSIYIPVRHLELRNDYYISRFRGKPRFALLADINTIRGHQYHLPLLTAWCTDSTVNMLCTRYYTSPLIKVPFKDVLKMASTDALAREHMSARAWAFVFGVDMKARILAKHELKTAYPVERIAMLALANHKARDDANTIKYWMRLLTPVMGKELKQRYVDFRDGIPIVLPEGLIGFNSQLRSFKDNVLDFGMDRESFSAGVVKGLQVGSRAWVAKLENGDKILWSSHEWRCVDSSDEKYAYMVLEIERDGKQRKIKYLPRSFDEVDSWELRMAKGME</sequence>
<name>A0A1E1LFZ2_9HELO</name>